<evidence type="ECO:0000313" key="6">
    <source>
        <dbReference type="Proteomes" id="UP000520592"/>
    </source>
</evidence>
<keyword evidence="2" id="KW-1277">Toxin-antitoxin system</keyword>
<comment type="similarity">
    <text evidence="1 3">Belongs to the RelE toxin family.</text>
</comment>
<evidence type="ECO:0000256" key="2">
    <source>
        <dbReference type="ARBA" id="ARBA00022649"/>
    </source>
</evidence>
<dbReference type="InterPro" id="IPR028344">
    <property type="entry name" value="ParE1/4"/>
</dbReference>
<keyword evidence="4" id="KW-0812">Transmembrane</keyword>
<keyword evidence="4" id="KW-1133">Transmembrane helix</keyword>
<evidence type="ECO:0000313" key="5">
    <source>
        <dbReference type="EMBL" id="NWC36163.1"/>
    </source>
</evidence>
<dbReference type="InterPro" id="IPR007712">
    <property type="entry name" value="RelE/ParE_toxin"/>
</dbReference>
<feature type="transmembrane region" description="Helical" evidence="4">
    <location>
        <begin position="71"/>
        <end position="87"/>
    </location>
</feature>
<comment type="caution">
    <text evidence="5">The sequence shown here is derived from an EMBL/GenBank/DDBJ whole genome shotgun (WGS) entry which is preliminary data.</text>
</comment>
<name>A0A7Y7YH38_9PSED</name>
<sequence>MAEYRLTPAAERDLEAIWIYTVRQWGMDQATRYIDVMTATFAELAQTPKTAQACDHIRPGYRRSSAGRHMIYLRITAYGIVIVRILHDRMDAPRYLL</sequence>
<dbReference type="InterPro" id="IPR051803">
    <property type="entry name" value="TA_system_RelE-like_toxin"/>
</dbReference>
<accession>A0A7Y7YH38</accession>
<dbReference type="AlphaFoldDB" id="A0A7Y7YH38"/>
<dbReference type="Gene3D" id="3.30.2310.20">
    <property type="entry name" value="RelE-like"/>
    <property type="match status" value="1"/>
</dbReference>
<reference evidence="5 6" key="1">
    <citation type="submission" date="2020-04" db="EMBL/GenBank/DDBJ databases">
        <title>Molecular characterization of pseudomonads from Agaricus bisporus reveal novel blotch 2 pathogens in Western Europe.</title>
        <authorList>
            <person name="Taparia T."/>
            <person name="Krijger M."/>
            <person name="Haynes E."/>
            <person name="Elpinstone J.G."/>
            <person name="Noble R."/>
            <person name="Van Der Wolf J."/>
        </authorList>
    </citation>
    <scope>NUCLEOTIDE SEQUENCE [LARGE SCALE GENOMIC DNA]</scope>
    <source>
        <strain evidence="5 6">IPO3737</strain>
    </source>
</reference>
<organism evidence="5 6">
    <name type="scientific">Pseudomonas gingeri</name>
    <dbReference type="NCBI Taxonomy" id="117681"/>
    <lineage>
        <taxon>Bacteria</taxon>
        <taxon>Pseudomonadati</taxon>
        <taxon>Pseudomonadota</taxon>
        <taxon>Gammaproteobacteria</taxon>
        <taxon>Pseudomonadales</taxon>
        <taxon>Pseudomonadaceae</taxon>
        <taxon>Pseudomonas</taxon>
    </lineage>
</organism>
<proteinExistence type="inferred from homology"/>
<dbReference type="EMBL" id="JACAQD010000039">
    <property type="protein sequence ID" value="NWC36163.1"/>
    <property type="molecule type" value="Genomic_DNA"/>
</dbReference>
<dbReference type="RefSeq" id="WP_177063710.1">
    <property type="nucleotide sequence ID" value="NZ_JACAPB010000004.1"/>
</dbReference>
<dbReference type="Proteomes" id="UP000520592">
    <property type="component" value="Unassembled WGS sequence"/>
</dbReference>
<dbReference type="PANTHER" id="PTHR33755:SF9">
    <property type="entry name" value="TOXIN PARE1"/>
    <property type="match status" value="1"/>
</dbReference>
<keyword evidence="4" id="KW-0472">Membrane</keyword>
<protein>
    <recommendedName>
        <fullName evidence="3">Toxin</fullName>
    </recommendedName>
</protein>
<evidence type="ECO:0000256" key="3">
    <source>
        <dbReference type="PIRNR" id="PIRNR029218"/>
    </source>
</evidence>
<evidence type="ECO:0000256" key="1">
    <source>
        <dbReference type="ARBA" id="ARBA00006226"/>
    </source>
</evidence>
<dbReference type="InterPro" id="IPR035093">
    <property type="entry name" value="RelE/ParE_toxin_dom_sf"/>
</dbReference>
<evidence type="ECO:0000256" key="4">
    <source>
        <dbReference type="SAM" id="Phobius"/>
    </source>
</evidence>
<gene>
    <name evidence="5" type="ORF">HX876_27705</name>
</gene>
<dbReference type="Pfam" id="PF05016">
    <property type="entry name" value="ParE_toxin"/>
    <property type="match status" value="1"/>
</dbReference>
<dbReference type="PANTHER" id="PTHR33755">
    <property type="entry name" value="TOXIN PARE1-RELATED"/>
    <property type="match status" value="1"/>
</dbReference>
<dbReference type="PIRSF" id="PIRSF029218">
    <property type="entry name" value="ParE"/>
    <property type="match status" value="1"/>
</dbReference>